<keyword evidence="4" id="KW-0378">Hydrolase</keyword>
<dbReference type="PROSITE" id="PS50249">
    <property type="entry name" value="MPN"/>
    <property type="match status" value="1"/>
</dbReference>
<dbReference type="GO" id="GO:0006508">
    <property type="term" value="P:proteolysis"/>
    <property type="evidence" value="ECO:0007669"/>
    <property type="project" value="UniProtKB-KW"/>
</dbReference>
<keyword evidence="11" id="KW-1185">Reference proteome</keyword>
<dbReference type="NCBIfam" id="NF000642">
    <property type="entry name" value="PRK00024.1"/>
    <property type="match status" value="1"/>
</dbReference>
<dbReference type="Pfam" id="PF20582">
    <property type="entry name" value="UPF0758_N"/>
    <property type="match status" value="1"/>
</dbReference>
<dbReference type="Pfam" id="PF04002">
    <property type="entry name" value="RadC"/>
    <property type="match status" value="1"/>
</dbReference>
<keyword evidence="2" id="KW-0645">Protease</keyword>
<feature type="region of interest" description="Disordered" evidence="8">
    <location>
        <begin position="1"/>
        <end position="26"/>
    </location>
</feature>
<dbReference type="PANTHER" id="PTHR30471">
    <property type="entry name" value="DNA REPAIR PROTEIN RADC"/>
    <property type="match status" value="1"/>
</dbReference>
<evidence type="ECO:0000256" key="8">
    <source>
        <dbReference type="SAM" id="MobiDB-lite"/>
    </source>
</evidence>
<dbReference type="GO" id="GO:0046872">
    <property type="term" value="F:metal ion binding"/>
    <property type="evidence" value="ECO:0007669"/>
    <property type="project" value="UniProtKB-KW"/>
</dbReference>
<evidence type="ECO:0000256" key="3">
    <source>
        <dbReference type="ARBA" id="ARBA00022723"/>
    </source>
</evidence>
<evidence type="ECO:0000256" key="6">
    <source>
        <dbReference type="ARBA" id="ARBA00023049"/>
    </source>
</evidence>
<evidence type="ECO:0000256" key="7">
    <source>
        <dbReference type="RuleBase" id="RU003797"/>
    </source>
</evidence>
<dbReference type="PROSITE" id="PS01302">
    <property type="entry name" value="UPF0758"/>
    <property type="match status" value="1"/>
</dbReference>
<dbReference type="InterPro" id="IPR046778">
    <property type="entry name" value="UPF0758_N"/>
</dbReference>
<feature type="domain" description="MPN" evidence="9">
    <location>
        <begin position="128"/>
        <end position="250"/>
    </location>
</feature>
<dbReference type="AlphaFoldDB" id="A0A2K4ZJS5"/>
<dbReference type="RefSeq" id="WP_103240676.1">
    <property type="nucleotide sequence ID" value="NZ_JANJZD010000018.1"/>
</dbReference>
<dbReference type="GO" id="GO:0008237">
    <property type="term" value="F:metallopeptidase activity"/>
    <property type="evidence" value="ECO:0007669"/>
    <property type="project" value="UniProtKB-KW"/>
</dbReference>
<evidence type="ECO:0000256" key="4">
    <source>
        <dbReference type="ARBA" id="ARBA00022801"/>
    </source>
</evidence>
<evidence type="ECO:0000313" key="11">
    <source>
        <dbReference type="Proteomes" id="UP000236311"/>
    </source>
</evidence>
<name>A0A2K4ZJS5_9FIRM</name>
<dbReference type="Gene3D" id="3.40.140.10">
    <property type="entry name" value="Cytidine Deaminase, domain 2"/>
    <property type="match status" value="1"/>
</dbReference>
<evidence type="ECO:0000313" key="10">
    <source>
        <dbReference type="EMBL" id="SOY30652.1"/>
    </source>
</evidence>
<dbReference type="CDD" id="cd08071">
    <property type="entry name" value="MPN_DUF2466"/>
    <property type="match status" value="1"/>
</dbReference>
<evidence type="ECO:0000259" key="9">
    <source>
        <dbReference type="PROSITE" id="PS50249"/>
    </source>
</evidence>
<dbReference type="Proteomes" id="UP000236311">
    <property type="component" value="Unassembled WGS sequence"/>
</dbReference>
<evidence type="ECO:0000256" key="1">
    <source>
        <dbReference type="ARBA" id="ARBA00010243"/>
    </source>
</evidence>
<protein>
    <recommendedName>
        <fullName evidence="9">MPN domain-containing protein</fullName>
    </recommendedName>
</protein>
<dbReference type="SUPFAM" id="SSF102712">
    <property type="entry name" value="JAB1/MPN domain"/>
    <property type="match status" value="1"/>
</dbReference>
<gene>
    <name evidence="10" type="ORF">AMURIS_03383</name>
</gene>
<dbReference type="NCBIfam" id="TIGR00608">
    <property type="entry name" value="radc"/>
    <property type="match status" value="1"/>
</dbReference>
<dbReference type="InterPro" id="IPR037518">
    <property type="entry name" value="MPN"/>
</dbReference>
<dbReference type="OrthoDB" id="9804482at2"/>
<evidence type="ECO:0000256" key="2">
    <source>
        <dbReference type="ARBA" id="ARBA00022670"/>
    </source>
</evidence>
<keyword evidence="6" id="KW-0482">Metalloprotease</keyword>
<dbReference type="EMBL" id="OFSM01000018">
    <property type="protein sequence ID" value="SOY30652.1"/>
    <property type="molecule type" value="Genomic_DNA"/>
</dbReference>
<sequence length="250" mass="27601">MDNVKTERTKGEKEPKTANRSEKESGLKSIRELPYERFLRFGAENLTEAELLAIIIRTGTKNKSALQLAEEVLQLARYPKEGLLGLYDVTVNQLQGISGIGEVKAVKLKCLAELSMRMSMARAREGLSFSSSGQVAAYFMEMLRHRDTECVVLVCLDAKGQMICERKLSEGSVNMSLISPREIFLAALECRAVNILLVHNHPSGDPTPSSADREITCNVKEAGDSMGIPLLDHIVIGDNRYVSFKEAGLL</sequence>
<accession>A0A2K4ZJS5</accession>
<organism evidence="10 11">
    <name type="scientific">Acetatifactor muris</name>
    <dbReference type="NCBI Taxonomy" id="879566"/>
    <lineage>
        <taxon>Bacteria</taxon>
        <taxon>Bacillati</taxon>
        <taxon>Bacillota</taxon>
        <taxon>Clostridia</taxon>
        <taxon>Lachnospirales</taxon>
        <taxon>Lachnospiraceae</taxon>
        <taxon>Acetatifactor</taxon>
    </lineage>
</organism>
<dbReference type="InterPro" id="IPR020891">
    <property type="entry name" value="UPF0758_CS"/>
</dbReference>
<dbReference type="InterPro" id="IPR025657">
    <property type="entry name" value="RadC_JAB"/>
</dbReference>
<keyword evidence="5" id="KW-0862">Zinc</keyword>
<comment type="similarity">
    <text evidence="1 7">Belongs to the UPF0758 family.</text>
</comment>
<dbReference type="InterPro" id="IPR001405">
    <property type="entry name" value="UPF0758"/>
</dbReference>
<dbReference type="PANTHER" id="PTHR30471:SF3">
    <property type="entry name" value="UPF0758 PROTEIN YEES-RELATED"/>
    <property type="match status" value="1"/>
</dbReference>
<keyword evidence="3" id="KW-0479">Metal-binding</keyword>
<reference evidence="10 11" key="1">
    <citation type="submission" date="2018-01" db="EMBL/GenBank/DDBJ databases">
        <authorList>
            <person name="Gaut B.S."/>
            <person name="Morton B.R."/>
            <person name="Clegg M.T."/>
            <person name="Duvall M.R."/>
        </authorList>
    </citation>
    <scope>NUCLEOTIDE SEQUENCE [LARGE SCALE GENOMIC DNA]</scope>
    <source>
        <strain evidence="10">GP69</strain>
    </source>
</reference>
<proteinExistence type="inferred from homology"/>
<evidence type="ECO:0000256" key="5">
    <source>
        <dbReference type="ARBA" id="ARBA00022833"/>
    </source>
</evidence>